<dbReference type="Pfam" id="PF11412">
    <property type="entry name" value="DsbD_N"/>
    <property type="match status" value="1"/>
</dbReference>
<evidence type="ECO:0000313" key="3">
    <source>
        <dbReference type="EMBL" id="PWK56367.1"/>
    </source>
</evidence>
<dbReference type="OrthoDB" id="9811036at2"/>
<proteinExistence type="predicted"/>
<keyword evidence="4" id="KW-1185">Reference proteome</keyword>
<accession>A0A316GN68</accession>
<reference evidence="3 4" key="1">
    <citation type="submission" date="2018-05" db="EMBL/GenBank/DDBJ databases">
        <title>Genomic Encyclopedia of Type Strains, Phase IV (KMG-IV): sequencing the most valuable type-strain genomes for metagenomic binning, comparative biology and taxonomic classification.</title>
        <authorList>
            <person name="Goeker M."/>
        </authorList>
    </citation>
    <scope>NUCLEOTIDE SEQUENCE [LARGE SCALE GENOMIC DNA]</scope>
    <source>
        <strain evidence="3 4">DSM 103371</strain>
    </source>
</reference>
<dbReference type="AlphaFoldDB" id="A0A316GN68"/>
<feature type="domain" description="Thiol:disulfide interchange protein DsbD N-terminal" evidence="2">
    <location>
        <begin position="34"/>
        <end position="135"/>
    </location>
</feature>
<evidence type="ECO:0000313" key="4">
    <source>
        <dbReference type="Proteomes" id="UP000245390"/>
    </source>
</evidence>
<feature type="signal peptide" evidence="1">
    <location>
        <begin position="1"/>
        <end position="15"/>
    </location>
</feature>
<keyword evidence="1" id="KW-0732">Signal</keyword>
<dbReference type="InterPro" id="IPR028250">
    <property type="entry name" value="DsbDN"/>
</dbReference>
<dbReference type="Proteomes" id="UP000245390">
    <property type="component" value="Unassembled WGS sequence"/>
</dbReference>
<dbReference type="RefSeq" id="WP_109759063.1">
    <property type="nucleotide sequence ID" value="NZ_CP034588.1"/>
</dbReference>
<feature type="chain" id="PRO_5016430217" evidence="1">
    <location>
        <begin position="16"/>
        <end position="255"/>
    </location>
</feature>
<protein>
    <submittedName>
        <fullName evidence="3">DsbC/DsbD-like thiol-disulfide interchange protein</fullName>
    </submittedName>
</protein>
<sequence length="255" mass="27566">MIRALLIALCLPAAAAAQIPSELARADLNLGWREDGVHVAGLRIRMLPGWKTYWRAPGDSGIPPTFNWSGSDNLKAVRVQYPVPEVFYTDGMRSFGYHDEVTFPLWIEPQDPSRPVTLKGEMELGVCDDVCVPVTLRIGGALPPGGQRGPDLSAAIQDRPERAHGLRCDILPIEDGLQLSVELDSPRLGTEDVAVVETSDPTIWVSTPEVSRSGGRLRAVVDMVPLQAKPFALARSDVRLTILGGGRAVEALGCD</sequence>
<dbReference type="KEGG" id="salo:EF888_20480"/>
<comment type="caution">
    <text evidence="3">The sequence shown here is derived from an EMBL/GenBank/DDBJ whole genome shotgun (WGS) entry which is preliminary data.</text>
</comment>
<organism evidence="3 4">
    <name type="scientific">Silicimonas algicola</name>
    <dbReference type="NCBI Taxonomy" id="1826607"/>
    <lineage>
        <taxon>Bacteria</taxon>
        <taxon>Pseudomonadati</taxon>
        <taxon>Pseudomonadota</taxon>
        <taxon>Alphaproteobacteria</taxon>
        <taxon>Rhodobacterales</taxon>
        <taxon>Paracoccaceae</taxon>
    </lineage>
</organism>
<name>A0A316GN68_9RHOB</name>
<dbReference type="EMBL" id="QGGV01000004">
    <property type="protein sequence ID" value="PWK56367.1"/>
    <property type="molecule type" value="Genomic_DNA"/>
</dbReference>
<evidence type="ECO:0000256" key="1">
    <source>
        <dbReference type="SAM" id="SignalP"/>
    </source>
</evidence>
<evidence type="ECO:0000259" key="2">
    <source>
        <dbReference type="Pfam" id="PF11412"/>
    </source>
</evidence>
<gene>
    <name evidence="3" type="ORF">C8D95_10438</name>
</gene>